<dbReference type="GO" id="GO:0003677">
    <property type="term" value="F:DNA binding"/>
    <property type="evidence" value="ECO:0007669"/>
    <property type="project" value="UniProtKB-UniRule"/>
</dbReference>
<dbReference type="InterPro" id="IPR036388">
    <property type="entry name" value="WH-like_DNA-bd_sf"/>
</dbReference>
<reference evidence="8" key="1">
    <citation type="submission" date="2016-06" db="EMBL/GenBank/DDBJ databases">
        <authorList>
            <person name="Varghese N."/>
            <person name="Submissions Spin"/>
        </authorList>
    </citation>
    <scope>NUCLEOTIDE SEQUENCE [LARGE SCALE GENOMIC DNA]</scope>
    <source>
        <strain evidence="8">DSM 43168</strain>
    </source>
</reference>
<accession>A0A1C4VGC7</accession>
<gene>
    <name evidence="7" type="ORF">GA0070563_102266</name>
</gene>
<dbReference type="PANTHER" id="PTHR35807:SF1">
    <property type="entry name" value="TRANSCRIPTIONAL REGULATOR REDD"/>
    <property type="match status" value="1"/>
</dbReference>
<name>A0A1C4VGC7_9ACTN</name>
<dbReference type="SUPFAM" id="SSF46894">
    <property type="entry name" value="C-terminal effector domain of the bipartite response regulators"/>
    <property type="match status" value="1"/>
</dbReference>
<proteinExistence type="inferred from homology"/>
<evidence type="ECO:0000259" key="6">
    <source>
        <dbReference type="PROSITE" id="PS51755"/>
    </source>
</evidence>
<dbReference type="SUPFAM" id="SSF48452">
    <property type="entry name" value="TPR-like"/>
    <property type="match status" value="1"/>
</dbReference>
<dbReference type="Pfam" id="PF03704">
    <property type="entry name" value="BTAD"/>
    <property type="match status" value="1"/>
</dbReference>
<dbReference type="SMART" id="SM00862">
    <property type="entry name" value="Trans_reg_C"/>
    <property type="match status" value="1"/>
</dbReference>
<dbReference type="InterPro" id="IPR005158">
    <property type="entry name" value="BTAD"/>
</dbReference>
<evidence type="ECO:0000256" key="3">
    <source>
        <dbReference type="ARBA" id="ARBA00023125"/>
    </source>
</evidence>
<dbReference type="CDD" id="cd15831">
    <property type="entry name" value="BTAD"/>
    <property type="match status" value="1"/>
</dbReference>
<evidence type="ECO:0000313" key="8">
    <source>
        <dbReference type="Proteomes" id="UP000183585"/>
    </source>
</evidence>
<feature type="DNA-binding region" description="OmpR/PhoB-type" evidence="5">
    <location>
        <begin position="1"/>
        <end position="93"/>
    </location>
</feature>
<evidence type="ECO:0000256" key="5">
    <source>
        <dbReference type="PROSITE-ProRule" id="PRU01091"/>
    </source>
</evidence>
<dbReference type="PANTHER" id="PTHR35807">
    <property type="entry name" value="TRANSCRIPTIONAL REGULATOR REDD-RELATED"/>
    <property type="match status" value="1"/>
</dbReference>
<dbReference type="InterPro" id="IPR016032">
    <property type="entry name" value="Sig_transdc_resp-reg_C-effctor"/>
</dbReference>
<dbReference type="GO" id="GO:0000160">
    <property type="term" value="P:phosphorelay signal transduction system"/>
    <property type="evidence" value="ECO:0007669"/>
    <property type="project" value="InterPro"/>
</dbReference>
<dbReference type="Gene3D" id="1.10.10.10">
    <property type="entry name" value="Winged helix-like DNA-binding domain superfamily/Winged helix DNA-binding domain"/>
    <property type="match status" value="1"/>
</dbReference>
<dbReference type="InterPro" id="IPR051677">
    <property type="entry name" value="AfsR-DnrI-RedD_regulator"/>
</dbReference>
<comment type="similarity">
    <text evidence="1">Belongs to the AfsR/DnrI/RedD regulatory family.</text>
</comment>
<keyword evidence="2" id="KW-0805">Transcription regulation</keyword>
<protein>
    <submittedName>
        <fullName evidence="7">DNA-binding transcriptional activator of the SARP family</fullName>
    </submittedName>
</protein>
<dbReference type="PROSITE" id="PS51755">
    <property type="entry name" value="OMPR_PHOB"/>
    <property type="match status" value="1"/>
</dbReference>
<dbReference type="SMART" id="SM01043">
    <property type="entry name" value="BTAD"/>
    <property type="match status" value="1"/>
</dbReference>
<dbReference type="GO" id="GO:0006355">
    <property type="term" value="P:regulation of DNA-templated transcription"/>
    <property type="evidence" value="ECO:0007669"/>
    <property type="project" value="InterPro"/>
</dbReference>
<dbReference type="GO" id="GO:0043531">
    <property type="term" value="F:ADP binding"/>
    <property type="evidence" value="ECO:0007669"/>
    <property type="project" value="InterPro"/>
</dbReference>
<dbReference type="Pfam" id="PF00931">
    <property type="entry name" value="NB-ARC"/>
    <property type="match status" value="1"/>
</dbReference>
<evidence type="ECO:0000256" key="1">
    <source>
        <dbReference type="ARBA" id="ARBA00005820"/>
    </source>
</evidence>
<dbReference type="Pfam" id="PF00486">
    <property type="entry name" value="Trans_reg_C"/>
    <property type="match status" value="1"/>
</dbReference>
<dbReference type="Gene3D" id="1.25.40.10">
    <property type="entry name" value="Tetratricopeptide repeat domain"/>
    <property type="match status" value="1"/>
</dbReference>
<dbReference type="SUPFAM" id="SSF52540">
    <property type="entry name" value="P-loop containing nucleoside triphosphate hydrolases"/>
    <property type="match status" value="1"/>
</dbReference>
<dbReference type="InterPro" id="IPR011990">
    <property type="entry name" value="TPR-like_helical_dom_sf"/>
</dbReference>
<dbReference type="Gene3D" id="3.40.50.300">
    <property type="entry name" value="P-loop containing nucleotide triphosphate hydrolases"/>
    <property type="match status" value="1"/>
</dbReference>
<keyword evidence="4" id="KW-0804">Transcription</keyword>
<dbReference type="InterPro" id="IPR001867">
    <property type="entry name" value="OmpR/PhoB-type_DNA-bd"/>
</dbReference>
<evidence type="ECO:0000256" key="2">
    <source>
        <dbReference type="ARBA" id="ARBA00023015"/>
    </source>
</evidence>
<sequence>MDPGPYKQRVLLGMLLLRANTVVSVDQLLGAVWPEGLPRTARKNLQVYVSTLRRIVGDRIRHASYGYVLDADPDELDALRFDDLTARGYAAYREGNLHESRGLLGRAVGLWRDGVLVDLAGNPVIAADAEHLGQRYLAAFEDWVDLEIDEGNHLSVLAQLTGQARRHPFRERLIAATITALHRAGRRREALATFEAHRQLVARELGVAPSQVLQQLYRSILVDGAEAAAPSASGPGRVRPAQLPRDVSEFAGRVEHVNALVETLTGSHGADVAVVTGAVGTGKTALAVRAGRRMAGSFADGEIFVSLRQPDGRPRSVRDVLTELLRATGLDASVPRDEHEAPAAWRSWIADREFLIILDDAVGEDQVRCLLPGNGRNRMLVTSSYRLSGLESVYRVTLDEMTDDEAGELLTGTLGPHRTASGPLQRILRRAGATPLVVRAVSTRLDALRHLSMDEYADLLESAPSVFDELPLGGTPIRERVARVYADLPEPQRRAVRVLGGLPAGPVYWSELVAACSTLFPAAAEVVHRLVEANIVAASHTCAVRYTVPALVRHFAADLSR</sequence>
<dbReference type="InterPro" id="IPR027417">
    <property type="entry name" value="P-loop_NTPase"/>
</dbReference>
<evidence type="ECO:0000313" key="7">
    <source>
        <dbReference type="EMBL" id="SCE83044.1"/>
    </source>
</evidence>
<keyword evidence="3 5" id="KW-0238">DNA-binding</keyword>
<organism evidence="7 8">
    <name type="scientific">Micromonospora carbonacea</name>
    <dbReference type="NCBI Taxonomy" id="47853"/>
    <lineage>
        <taxon>Bacteria</taxon>
        <taxon>Bacillati</taxon>
        <taxon>Actinomycetota</taxon>
        <taxon>Actinomycetes</taxon>
        <taxon>Micromonosporales</taxon>
        <taxon>Micromonosporaceae</taxon>
        <taxon>Micromonospora</taxon>
    </lineage>
</organism>
<evidence type="ECO:0000256" key="4">
    <source>
        <dbReference type="ARBA" id="ARBA00023163"/>
    </source>
</evidence>
<dbReference type="Proteomes" id="UP000183585">
    <property type="component" value="Unassembled WGS sequence"/>
</dbReference>
<feature type="domain" description="OmpR/PhoB-type" evidence="6">
    <location>
        <begin position="1"/>
        <end position="93"/>
    </location>
</feature>
<keyword evidence="8" id="KW-1185">Reference proteome</keyword>
<dbReference type="EMBL" id="FMCT01000002">
    <property type="protein sequence ID" value="SCE83044.1"/>
    <property type="molecule type" value="Genomic_DNA"/>
</dbReference>
<dbReference type="InterPro" id="IPR002182">
    <property type="entry name" value="NB-ARC"/>
</dbReference>
<dbReference type="AlphaFoldDB" id="A0A1C4VGC7"/>